<dbReference type="RefSeq" id="WP_073005535.1">
    <property type="nucleotide sequence ID" value="NZ_FQZO01000002.1"/>
</dbReference>
<dbReference type="Proteomes" id="UP000184080">
    <property type="component" value="Unassembled WGS sequence"/>
</dbReference>
<dbReference type="AlphaFoldDB" id="A0A1M6EWH3"/>
<keyword evidence="2" id="KW-1185">Reference proteome</keyword>
<gene>
    <name evidence="1" type="ORF">SAMN05444401_1721</name>
</gene>
<reference evidence="1 2" key="1">
    <citation type="submission" date="2016-11" db="EMBL/GenBank/DDBJ databases">
        <authorList>
            <person name="Jaros S."/>
            <person name="Januszkiewicz K."/>
            <person name="Wedrychowicz H."/>
        </authorList>
    </citation>
    <scope>NUCLEOTIDE SEQUENCE [LARGE SCALE GENOMIC DNA]</scope>
    <source>
        <strain evidence="1 2">DSM 21864</strain>
    </source>
</reference>
<dbReference type="STRING" id="1121298.SAMN05444401_1721"/>
<dbReference type="OrthoDB" id="1938501at2"/>
<name>A0A1M6EWH3_9CLOT</name>
<accession>A0A1M6EWH3</accession>
<evidence type="ECO:0000313" key="1">
    <source>
        <dbReference type="EMBL" id="SHI89788.1"/>
    </source>
</evidence>
<dbReference type="EMBL" id="FQZO01000002">
    <property type="protein sequence ID" value="SHI89788.1"/>
    <property type="molecule type" value="Genomic_DNA"/>
</dbReference>
<evidence type="ECO:0000313" key="2">
    <source>
        <dbReference type="Proteomes" id="UP000184080"/>
    </source>
</evidence>
<organism evidence="1 2">
    <name type="scientific">Clostridium amylolyticum</name>
    <dbReference type="NCBI Taxonomy" id="1121298"/>
    <lineage>
        <taxon>Bacteria</taxon>
        <taxon>Bacillati</taxon>
        <taxon>Bacillota</taxon>
        <taxon>Clostridia</taxon>
        <taxon>Eubacteriales</taxon>
        <taxon>Clostridiaceae</taxon>
        <taxon>Clostridium</taxon>
    </lineage>
</organism>
<proteinExistence type="predicted"/>
<protein>
    <submittedName>
        <fullName evidence="1">Uncharacterized protein</fullName>
    </submittedName>
</protein>
<sequence>MYIFNDNGYVGFKDKEINTILETDTEISDELYNKYFELQAQGKQFKIKNINGITFEEIFEEYIPEPVPQEPSEVDKLKAENETMKQSIAELTVLVTSMMGGGV</sequence>